<organism evidence="2 3">
    <name type="scientific">Ilumatobacter fluminis</name>
    <dbReference type="NCBI Taxonomy" id="467091"/>
    <lineage>
        <taxon>Bacteria</taxon>
        <taxon>Bacillati</taxon>
        <taxon>Actinomycetota</taxon>
        <taxon>Acidimicrobiia</taxon>
        <taxon>Acidimicrobiales</taxon>
        <taxon>Ilumatobacteraceae</taxon>
        <taxon>Ilumatobacter</taxon>
    </lineage>
</organism>
<dbReference type="Proteomes" id="UP000294558">
    <property type="component" value="Unassembled WGS sequence"/>
</dbReference>
<dbReference type="InterPro" id="IPR036567">
    <property type="entry name" value="RHF-like"/>
</dbReference>
<gene>
    <name evidence="2" type="ORF">BDK89_2642</name>
</gene>
<feature type="compositionally biased region" description="Basic and acidic residues" evidence="1">
    <location>
        <begin position="95"/>
        <end position="108"/>
    </location>
</feature>
<accession>A0A4R7I0S0</accession>
<dbReference type="OrthoDB" id="3634362at2"/>
<comment type="caution">
    <text evidence="2">The sequence shown here is derived from an EMBL/GenBank/DDBJ whole genome shotgun (WGS) entry which is preliminary data.</text>
</comment>
<dbReference type="Gene3D" id="3.30.160.100">
    <property type="entry name" value="Ribosome hibernation promotion factor-like"/>
    <property type="match status" value="1"/>
</dbReference>
<evidence type="ECO:0008006" key="4">
    <source>
        <dbReference type="Google" id="ProtNLM"/>
    </source>
</evidence>
<evidence type="ECO:0000256" key="1">
    <source>
        <dbReference type="SAM" id="MobiDB-lite"/>
    </source>
</evidence>
<name>A0A4R7I0S0_9ACTN</name>
<keyword evidence="3" id="KW-1185">Reference proteome</keyword>
<evidence type="ECO:0000313" key="2">
    <source>
        <dbReference type="EMBL" id="TDT17041.1"/>
    </source>
</evidence>
<dbReference type="RefSeq" id="WP_133869354.1">
    <property type="nucleotide sequence ID" value="NZ_SOAU01000001.1"/>
</dbReference>
<dbReference type="AlphaFoldDB" id="A0A4R7I0S0"/>
<protein>
    <recommendedName>
        <fullName evidence="4">Sigma 54 modulation/S30EA-like ribosomal protein</fullName>
    </recommendedName>
</protein>
<feature type="region of interest" description="Disordered" evidence="1">
    <location>
        <begin position="95"/>
        <end position="123"/>
    </location>
</feature>
<proteinExistence type="predicted"/>
<evidence type="ECO:0000313" key="3">
    <source>
        <dbReference type="Proteomes" id="UP000294558"/>
    </source>
</evidence>
<dbReference type="EMBL" id="SOAU01000001">
    <property type="protein sequence ID" value="TDT17041.1"/>
    <property type="molecule type" value="Genomic_DNA"/>
</dbReference>
<sequence length="123" mass="14041">MTDHPPIVAEALTVHGTLYPDEYAALIEHWSKLDHRLRSFDRHSIGLDLHVHDRDTSSQRVILEATIPGFAPFVAKDDSRDLGASLNHVRDEMIRQLGDAKNKTEPRNNRRLRRTARRSSPDA</sequence>
<dbReference type="SUPFAM" id="SSF69754">
    <property type="entry name" value="Ribosome binding protein Y (YfiA homologue)"/>
    <property type="match status" value="1"/>
</dbReference>
<reference evidence="2 3" key="1">
    <citation type="submission" date="2019-03" db="EMBL/GenBank/DDBJ databases">
        <title>Sequencing the genomes of 1000 actinobacteria strains.</title>
        <authorList>
            <person name="Klenk H.-P."/>
        </authorList>
    </citation>
    <scope>NUCLEOTIDE SEQUENCE [LARGE SCALE GENOMIC DNA]</scope>
    <source>
        <strain evidence="2 3">DSM 18936</strain>
    </source>
</reference>